<evidence type="ECO:0000256" key="8">
    <source>
        <dbReference type="ARBA" id="ARBA00023054"/>
    </source>
</evidence>
<feature type="coiled-coil region" evidence="13">
    <location>
        <begin position="155"/>
        <end position="189"/>
    </location>
</feature>
<keyword evidence="3" id="KW-0813">Transport</keyword>
<evidence type="ECO:0000256" key="12">
    <source>
        <dbReference type="ARBA" id="ARBA00031989"/>
    </source>
</evidence>
<dbReference type="Pfam" id="PF00520">
    <property type="entry name" value="Ion_trans"/>
    <property type="match status" value="1"/>
</dbReference>
<dbReference type="PANTHER" id="PTHR46480">
    <property type="entry name" value="F20B24.22"/>
    <property type="match status" value="1"/>
</dbReference>
<dbReference type="EMBL" id="CDHK01000009">
    <property type="protein sequence ID" value="CEJ60805.1"/>
    <property type="molecule type" value="Genomic_DNA"/>
</dbReference>
<keyword evidence="4" id="KW-1003">Cell membrane</keyword>
<dbReference type="GO" id="GO:0030171">
    <property type="term" value="F:voltage-gated proton channel activity"/>
    <property type="evidence" value="ECO:0007669"/>
    <property type="project" value="InterPro"/>
</dbReference>
<dbReference type="InterPro" id="IPR027359">
    <property type="entry name" value="Volt_channel_dom_sf"/>
</dbReference>
<evidence type="ECO:0000256" key="3">
    <source>
        <dbReference type="ARBA" id="ARBA00022448"/>
    </source>
</evidence>
<feature type="transmembrane region" description="Helical" evidence="14">
    <location>
        <begin position="42"/>
        <end position="65"/>
    </location>
</feature>
<name>A0A0F7TZC9_PENBI</name>
<sequence length="205" mass="23689">MRPFFEDHHIRRPLLSLPAEEPLIVRWRRSARDFLNSRWGHYLVLLLVTIDVCCSFSEFLIQLHVCELKQNGYKVGHEWAVIEETLGIAGLVISCLFMVELIVSTLSFGMGYFSTWFHVFDSIVILVAFIIQVSLRGVEEEVGSLVIVLRLWRVFQIIEELKSASEDTMEQYEEEIERLQQENASLRQRLNLNPGGTEDLAGDFS</sequence>
<organism evidence="16 17">
    <name type="scientific">Penicillium brasilianum</name>
    <dbReference type="NCBI Taxonomy" id="104259"/>
    <lineage>
        <taxon>Eukaryota</taxon>
        <taxon>Fungi</taxon>
        <taxon>Dikarya</taxon>
        <taxon>Ascomycota</taxon>
        <taxon>Pezizomycotina</taxon>
        <taxon>Eurotiomycetes</taxon>
        <taxon>Eurotiomycetidae</taxon>
        <taxon>Eurotiales</taxon>
        <taxon>Aspergillaceae</taxon>
        <taxon>Penicillium</taxon>
    </lineage>
</organism>
<dbReference type="GO" id="GO:0005886">
    <property type="term" value="C:plasma membrane"/>
    <property type="evidence" value="ECO:0007669"/>
    <property type="project" value="UniProtKB-SubCell"/>
</dbReference>
<feature type="domain" description="Ion transport" evidence="15">
    <location>
        <begin position="38"/>
        <end position="163"/>
    </location>
</feature>
<evidence type="ECO:0000256" key="10">
    <source>
        <dbReference type="ARBA" id="ARBA00023136"/>
    </source>
</evidence>
<evidence type="ECO:0000313" key="17">
    <source>
        <dbReference type="Proteomes" id="UP000042958"/>
    </source>
</evidence>
<dbReference type="InterPro" id="IPR031846">
    <property type="entry name" value="Hvcn1"/>
</dbReference>
<keyword evidence="10 14" id="KW-0472">Membrane</keyword>
<keyword evidence="17" id="KW-1185">Reference proteome</keyword>
<evidence type="ECO:0000256" key="13">
    <source>
        <dbReference type="SAM" id="Coils"/>
    </source>
</evidence>
<accession>A0A0F7TZC9</accession>
<keyword evidence="8 13" id="KW-0175">Coiled coil</keyword>
<evidence type="ECO:0000256" key="6">
    <source>
        <dbReference type="ARBA" id="ARBA00022882"/>
    </source>
</evidence>
<protein>
    <recommendedName>
        <fullName evidence="2">Voltage-gated hydrogen channel 1</fullName>
    </recommendedName>
    <alternativeName>
        <fullName evidence="12">Hydrogen voltage-gated channel 1</fullName>
    </alternativeName>
</protein>
<reference evidence="17" key="1">
    <citation type="journal article" date="2015" name="Genome Announc.">
        <title>Draft genome sequence of the fungus Penicillium brasilianum MG11.</title>
        <authorList>
            <person name="Horn F."/>
            <person name="Linde J."/>
            <person name="Mattern D.J."/>
            <person name="Walther G."/>
            <person name="Guthke R."/>
            <person name="Brakhage A.A."/>
            <person name="Valiante V."/>
        </authorList>
    </citation>
    <scope>NUCLEOTIDE SEQUENCE [LARGE SCALE GENOMIC DNA]</scope>
    <source>
        <strain evidence="17">MG11</strain>
    </source>
</reference>
<evidence type="ECO:0000256" key="14">
    <source>
        <dbReference type="SAM" id="Phobius"/>
    </source>
</evidence>
<proteinExistence type="predicted"/>
<dbReference type="STRING" id="104259.A0A0F7TZC9"/>
<feature type="transmembrane region" description="Helical" evidence="14">
    <location>
        <begin position="116"/>
        <end position="135"/>
    </location>
</feature>
<evidence type="ECO:0000256" key="7">
    <source>
        <dbReference type="ARBA" id="ARBA00022989"/>
    </source>
</evidence>
<evidence type="ECO:0000256" key="9">
    <source>
        <dbReference type="ARBA" id="ARBA00023065"/>
    </source>
</evidence>
<keyword evidence="5 14" id="KW-0812">Transmembrane</keyword>
<evidence type="ECO:0000256" key="11">
    <source>
        <dbReference type="ARBA" id="ARBA00023303"/>
    </source>
</evidence>
<keyword evidence="6" id="KW-0851">Voltage-gated channel</keyword>
<keyword evidence="7 14" id="KW-1133">Transmembrane helix</keyword>
<dbReference type="GO" id="GO:0034702">
    <property type="term" value="C:monoatomic ion channel complex"/>
    <property type="evidence" value="ECO:0007669"/>
    <property type="project" value="UniProtKB-KW"/>
</dbReference>
<evidence type="ECO:0000256" key="4">
    <source>
        <dbReference type="ARBA" id="ARBA00022475"/>
    </source>
</evidence>
<dbReference type="PANTHER" id="PTHR46480:SF1">
    <property type="entry name" value="VOLTAGE-GATED HYDROGEN CHANNEL 1"/>
    <property type="match status" value="1"/>
</dbReference>
<dbReference type="Gene3D" id="1.20.120.350">
    <property type="entry name" value="Voltage-gated potassium channels. Chain C"/>
    <property type="match status" value="1"/>
</dbReference>
<evidence type="ECO:0000256" key="5">
    <source>
        <dbReference type="ARBA" id="ARBA00022692"/>
    </source>
</evidence>
<keyword evidence="11" id="KW-0407">Ion channel</keyword>
<comment type="subcellular location">
    <subcellularLocation>
        <location evidence="1">Cell membrane</location>
        <topology evidence="1">Multi-pass membrane protein</topology>
    </subcellularLocation>
</comment>
<feature type="transmembrane region" description="Helical" evidence="14">
    <location>
        <begin position="86"/>
        <end position="110"/>
    </location>
</feature>
<evidence type="ECO:0000256" key="1">
    <source>
        <dbReference type="ARBA" id="ARBA00004651"/>
    </source>
</evidence>
<evidence type="ECO:0000313" key="16">
    <source>
        <dbReference type="EMBL" id="CEJ60805.1"/>
    </source>
</evidence>
<dbReference type="Proteomes" id="UP000042958">
    <property type="component" value="Unassembled WGS sequence"/>
</dbReference>
<keyword evidence="9" id="KW-0406">Ion transport</keyword>
<evidence type="ECO:0000256" key="2">
    <source>
        <dbReference type="ARBA" id="ARBA00015897"/>
    </source>
</evidence>
<dbReference type="OrthoDB" id="427456at2759"/>
<dbReference type="InterPro" id="IPR005821">
    <property type="entry name" value="Ion_trans_dom"/>
</dbReference>
<gene>
    <name evidence="16" type="ORF">PMG11_09362</name>
</gene>
<evidence type="ECO:0000259" key="15">
    <source>
        <dbReference type="Pfam" id="PF00520"/>
    </source>
</evidence>
<dbReference type="AlphaFoldDB" id="A0A0F7TZC9"/>